<dbReference type="EMBL" id="CAJNOL010000295">
    <property type="protein sequence ID" value="CAF0990251.1"/>
    <property type="molecule type" value="Genomic_DNA"/>
</dbReference>
<sequence>MQSLEDFFREDFNVRKITIQLTTINDAPFESEDFYIVYCVAQQTRFEATAEQGFVVLLDCIADLHR</sequence>
<proteinExistence type="predicted"/>
<organism evidence="1 2">
    <name type="scientific">Rotaria sordida</name>
    <dbReference type="NCBI Taxonomy" id="392033"/>
    <lineage>
        <taxon>Eukaryota</taxon>
        <taxon>Metazoa</taxon>
        <taxon>Spiralia</taxon>
        <taxon>Gnathifera</taxon>
        <taxon>Rotifera</taxon>
        <taxon>Eurotatoria</taxon>
        <taxon>Bdelloidea</taxon>
        <taxon>Philodinida</taxon>
        <taxon>Philodinidae</taxon>
        <taxon>Rotaria</taxon>
    </lineage>
</organism>
<dbReference type="AlphaFoldDB" id="A0A814FYH6"/>
<gene>
    <name evidence="1" type="ORF">JXQ802_LOCUS13636</name>
</gene>
<comment type="caution">
    <text evidence="1">The sequence shown here is derived from an EMBL/GenBank/DDBJ whole genome shotgun (WGS) entry which is preliminary data.</text>
</comment>
<accession>A0A814FYH6</accession>
<protein>
    <submittedName>
        <fullName evidence="1">Uncharacterized protein</fullName>
    </submittedName>
</protein>
<reference evidence="1" key="1">
    <citation type="submission" date="2021-02" db="EMBL/GenBank/DDBJ databases">
        <authorList>
            <person name="Nowell W R."/>
        </authorList>
    </citation>
    <scope>NUCLEOTIDE SEQUENCE</scope>
</reference>
<keyword evidence="2" id="KW-1185">Reference proteome</keyword>
<dbReference type="Proteomes" id="UP000663870">
    <property type="component" value="Unassembled WGS sequence"/>
</dbReference>
<evidence type="ECO:0000313" key="2">
    <source>
        <dbReference type="Proteomes" id="UP000663870"/>
    </source>
</evidence>
<evidence type="ECO:0000313" key="1">
    <source>
        <dbReference type="EMBL" id="CAF0990251.1"/>
    </source>
</evidence>
<name>A0A814FYH6_9BILA</name>